<reference evidence="5" key="1">
    <citation type="submission" date="2018-02" db="EMBL/GenBank/DDBJ databases">
        <authorList>
            <person name="Kim S.-K."/>
            <person name="Jung H.-I."/>
            <person name="Lee S.-W."/>
        </authorList>
    </citation>
    <scope>NUCLEOTIDE SEQUENCE</scope>
    <source>
        <strain evidence="5">SK3146</strain>
    </source>
</reference>
<organism evidence="5 6">
    <name type="scientific">Paenibacillus konkukensis</name>
    <dbReference type="NCBI Taxonomy" id="2020716"/>
    <lineage>
        <taxon>Bacteria</taxon>
        <taxon>Bacillati</taxon>
        <taxon>Bacillota</taxon>
        <taxon>Bacilli</taxon>
        <taxon>Bacillales</taxon>
        <taxon>Paenibacillaceae</taxon>
        <taxon>Paenibacillus</taxon>
    </lineage>
</organism>
<evidence type="ECO:0000256" key="1">
    <source>
        <dbReference type="ARBA" id="ARBA00023015"/>
    </source>
</evidence>
<dbReference type="InterPro" id="IPR011991">
    <property type="entry name" value="ArsR-like_HTH"/>
</dbReference>
<evidence type="ECO:0000313" key="5">
    <source>
        <dbReference type="EMBL" id="UQZ87577.1"/>
    </source>
</evidence>
<protein>
    <submittedName>
        <fullName evidence="5">HTH domain protein</fullName>
    </submittedName>
</protein>
<dbReference type="PANTHER" id="PTHR38465:SF1">
    <property type="entry name" value="HTH-TYPE TRANSCRIPTIONAL REGULATOR MJ1563-RELATED"/>
    <property type="match status" value="1"/>
</dbReference>
<dbReference type="Proteomes" id="UP001057134">
    <property type="component" value="Chromosome"/>
</dbReference>
<dbReference type="Pfam" id="PF01047">
    <property type="entry name" value="MarR"/>
    <property type="match status" value="1"/>
</dbReference>
<evidence type="ECO:0000256" key="2">
    <source>
        <dbReference type="ARBA" id="ARBA00023125"/>
    </source>
</evidence>
<dbReference type="InterPro" id="IPR036390">
    <property type="entry name" value="WH_DNA-bd_sf"/>
</dbReference>
<dbReference type="CDD" id="cd00090">
    <property type="entry name" value="HTH_ARSR"/>
    <property type="match status" value="1"/>
</dbReference>
<accession>A0ABY4S2V7</accession>
<gene>
    <name evidence="5" type="ORF">SK3146_06879</name>
</gene>
<evidence type="ECO:0000313" key="6">
    <source>
        <dbReference type="Proteomes" id="UP001057134"/>
    </source>
</evidence>
<name>A0ABY4S2V7_9BACL</name>
<dbReference type="PANTHER" id="PTHR38465">
    <property type="entry name" value="HTH-TYPE TRANSCRIPTIONAL REGULATOR MJ1563-RELATED"/>
    <property type="match status" value="1"/>
</dbReference>
<dbReference type="SUPFAM" id="SSF46785">
    <property type="entry name" value="Winged helix' DNA-binding domain"/>
    <property type="match status" value="1"/>
</dbReference>
<feature type="domain" description="HTH marR-type" evidence="4">
    <location>
        <begin position="40"/>
        <end position="86"/>
    </location>
</feature>
<dbReference type="InterPro" id="IPR000835">
    <property type="entry name" value="HTH_MarR-typ"/>
</dbReference>
<reference evidence="5" key="2">
    <citation type="journal article" date="2021" name="J Anim Sci Technol">
        <title>Complete genome sequence of Paenibacillus konkukensis sp. nov. SK3146 as a potential probiotic strain.</title>
        <authorList>
            <person name="Jung H.I."/>
            <person name="Park S."/>
            <person name="Niu K.M."/>
            <person name="Lee S.W."/>
            <person name="Kothari D."/>
            <person name="Yi K.J."/>
            <person name="Kim S.K."/>
        </authorList>
    </citation>
    <scope>NUCLEOTIDE SEQUENCE</scope>
    <source>
        <strain evidence="5">SK3146</strain>
    </source>
</reference>
<keyword evidence="2" id="KW-0238">DNA-binding</keyword>
<dbReference type="Gene3D" id="1.10.10.10">
    <property type="entry name" value="Winged helix-like DNA-binding domain superfamily/Winged helix DNA-binding domain"/>
    <property type="match status" value="1"/>
</dbReference>
<keyword evidence="1" id="KW-0805">Transcription regulation</keyword>
<proteinExistence type="predicted"/>
<dbReference type="InterPro" id="IPR036388">
    <property type="entry name" value="WH-like_DNA-bd_sf"/>
</dbReference>
<evidence type="ECO:0000259" key="4">
    <source>
        <dbReference type="Pfam" id="PF01047"/>
    </source>
</evidence>
<keyword evidence="3" id="KW-0804">Transcription</keyword>
<dbReference type="InterPro" id="IPR052362">
    <property type="entry name" value="HTH-GbsR_regulator"/>
</dbReference>
<sequence length="172" mass="19621">MHFAPQSFAEVKQYVSNHMSLLLEADGHSPLVGRILALLLFATEPVSLQEIAEQLKVTRAAVSVHIRSMERNALCHKVATSNDRKNYYYISDDVDLSAIRAFKDRITATRSMVDTALTACDMLPDVHPEEMEAHDLLKRRFCEFAALSDLLMSQLEELEEKWKVMKQQLGER</sequence>
<evidence type="ECO:0000256" key="3">
    <source>
        <dbReference type="ARBA" id="ARBA00023163"/>
    </source>
</evidence>
<dbReference type="EMBL" id="CP027059">
    <property type="protein sequence ID" value="UQZ87577.1"/>
    <property type="molecule type" value="Genomic_DNA"/>
</dbReference>
<keyword evidence="6" id="KW-1185">Reference proteome</keyword>